<dbReference type="Pfam" id="PF12221">
    <property type="entry name" value="HflK_N"/>
    <property type="match status" value="1"/>
</dbReference>
<evidence type="ECO:0000259" key="9">
    <source>
        <dbReference type="SMART" id="SM00244"/>
    </source>
</evidence>
<dbReference type="SUPFAM" id="SSF117892">
    <property type="entry name" value="Band 7/SPFH domain"/>
    <property type="match status" value="1"/>
</dbReference>
<evidence type="ECO:0000256" key="5">
    <source>
        <dbReference type="ARBA" id="ARBA00023136"/>
    </source>
</evidence>
<dbReference type="Proteomes" id="UP000640333">
    <property type="component" value="Unassembled WGS sequence"/>
</dbReference>
<organism evidence="10 11">
    <name type="scientific">Pontibacterium sinense</name>
    <dbReference type="NCBI Taxonomy" id="2781979"/>
    <lineage>
        <taxon>Bacteria</taxon>
        <taxon>Pseudomonadati</taxon>
        <taxon>Pseudomonadota</taxon>
        <taxon>Gammaproteobacteria</taxon>
        <taxon>Oceanospirillales</taxon>
        <taxon>Oceanospirillaceae</taxon>
        <taxon>Pontibacterium</taxon>
    </lineage>
</organism>
<dbReference type="Gene3D" id="3.30.479.30">
    <property type="entry name" value="Band 7 domain"/>
    <property type="match status" value="1"/>
</dbReference>
<dbReference type="GO" id="GO:0008233">
    <property type="term" value="F:peptidase activity"/>
    <property type="evidence" value="ECO:0007669"/>
    <property type="project" value="UniProtKB-KW"/>
</dbReference>
<dbReference type="NCBIfam" id="TIGR01933">
    <property type="entry name" value="hflK"/>
    <property type="match status" value="1"/>
</dbReference>
<feature type="region of interest" description="Disordered" evidence="8">
    <location>
        <begin position="1"/>
        <end position="71"/>
    </location>
</feature>
<reference evidence="10" key="1">
    <citation type="submission" date="2020-10" db="EMBL/GenBank/DDBJ databases">
        <title>Bacterium isolated from coastal waters sediment.</title>
        <authorList>
            <person name="Chen R.-J."/>
            <person name="Lu D.-C."/>
            <person name="Zhu K.-L."/>
            <person name="Du Z.-J."/>
        </authorList>
    </citation>
    <scope>NUCLEOTIDE SEQUENCE</scope>
    <source>
        <strain evidence="10">N1Y112</strain>
    </source>
</reference>
<dbReference type="PANTHER" id="PTHR43327">
    <property type="entry name" value="STOMATIN-LIKE PROTEIN 2, MITOCHONDRIAL"/>
    <property type="match status" value="1"/>
</dbReference>
<feature type="compositionally biased region" description="Low complexity" evidence="8">
    <location>
        <begin position="1"/>
        <end position="15"/>
    </location>
</feature>
<dbReference type="AlphaFoldDB" id="A0A8J7K7U4"/>
<dbReference type="InterPro" id="IPR020980">
    <property type="entry name" value="Membrane_HflK_N"/>
</dbReference>
<sequence length="408" mass="44365">MAWNEPGGNGNNNDPWGGGGKNRGGNGGGGDQGPPDLDEALRKLQDRLNSIFGGSGKKPNSGGFGGDGGGSGSGSSSGSGFFLILIVIAAVLWAGMGMYTVDQQERGVVLRLGKYAETVGPGLRWNPPLIDEVQKVNVTQVRTRTHRALMLTKDENIVDVDMAVQYVIANPKDFQLSVRDPEASLSHAAESALRHVVGSTDMHSILTQGRAALSVQVQERLQSYMDDYSTGLQISKVNVKEAKAPSQVQDAFNDVIRAREDEVRVKNEAEAYSNGIIPEARGQAQRMLEEANAYREEVIAKAEGEARRFTALLTEYEKAPDVTRERLYLDTMEQVLGNSPKVLVDVEGGNNMMYLPLDKLSQGTSAAAMPRVDANGPVRLDNQSLREVTDQVIDQLRQRQLNTRREGR</sequence>
<keyword evidence="10" id="KW-0378">Hydrolase</keyword>
<evidence type="ECO:0000256" key="8">
    <source>
        <dbReference type="SAM" id="MobiDB-lite"/>
    </source>
</evidence>
<evidence type="ECO:0000256" key="4">
    <source>
        <dbReference type="ARBA" id="ARBA00022989"/>
    </source>
</evidence>
<dbReference type="InterPro" id="IPR001972">
    <property type="entry name" value="Stomatin_HflK_fam"/>
</dbReference>
<keyword evidence="4 6" id="KW-1133">Transmembrane helix</keyword>
<keyword evidence="11" id="KW-1185">Reference proteome</keyword>
<dbReference type="Pfam" id="PF01145">
    <property type="entry name" value="Band_7"/>
    <property type="match status" value="1"/>
</dbReference>
<evidence type="ECO:0000256" key="3">
    <source>
        <dbReference type="ARBA" id="ARBA00022692"/>
    </source>
</evidence>
<comment type="subcellular location">
    <subcellularLocation>
        <location evidence="1">Membrane</location>
        <topology evidence="1">Single-pass membrane protein</topology>
    </subcellularLocation>
</comment>
<dbReference type="GO" id="GO:0016020">
    <property type="term" value="C:membrane"/>
    <property type="evidence" value="ECO:0007669"/>
    <property type="project" value="UniProtKB-SubCell"/>
</dbReference>
<keyword evidence="10" id="KW-0645">Protease</keyword>
<dbReference type="InterPro" id="IPR001107">
    <property type="entry name" value="Band_7"/>
</dbReference>
<dbReference type="RefSeq" id="WP_193954363.1">
    <property type="nucleotide sequence ID" value="NZ_JADEYS010000017.1"/>
</dbReference>
<evidence type="ECO:0000256" key="7">
    <source>
        <dbReference type="SAM" id="Coils"/>
    </source>
</evidence>
<dbReference type="SMART" id="SM00244">
    <property type="entry name" value="PHB"/>
    <property type="match status" value="1"/>
</dbReference>
<accession>A0A8J7K7U4</accession>
<comment type="function">
    <text evidence="6">HflC and HflK could encode or regulate a protease.</text>
</comment>
<feature type="compositionally biased region" description="Gly residues" evidence="8">
    <location>
        <begin position="16"/>
        <end position="32"/>
    </location>
</feature>
<evidence type="ECO:0000313" key="10">
    <source>
        <dbReference type="EMBL" id="MBE9398666.1"/>
    </source>
</evidence>
<name>A0A8J7K7U4_9GAMM</name>
<dbReference type="InterPro" id="IPR050710">
    <property type="entry name" value="Band7/mec-2_domain"/>
</dbReference>
<comment type="similarity">
    <text evidence="2 6">Belongs to the band 7/mec-2 family. HflK subfamily.</text>
</comment>
<protein>
    <recommendedName>
        <fullName evidence="6">Protein HflK</fullName>
    </recommendedName>
</protein>
<dbReference type="GO" id="GO:0006508">
    <property type="term" value="P:proteolysis"/>
    <property type="evidence" value="ECO:0007669"/>
    <property type="project" value="UniProtKB-KW"/>
</dbReference>
<dbReference type="PANTHER" id="PTHR43327:SF2">
    <property type="entry name" value="MODULATOR OF FTSH PROTEASE HFLK"/>
    <property type="match status" value="1"/>
</dbReference>
<evidence type="ECO:0000256" key="1">
    <source>
        <dbReference type="ARBA" id="ARBA00004167"/>
    </source>
</evidence>
<evidence type="ECO:0000256" key="2">
    <source>
        <dbReference type="ARBA" id="ARBA00006971"/>
    </source>
</evidence>
<feature type="coiled-coil region" evidence="7">
    <location>
        <begin position="277"/>
        <end position="319"/>
    </location>
</feature>
<keyword evidence="3 6" id="KW-0812">Transmembrane</keyword>
<evidence type="ECO:0000256" key="6">
    <source>
        <dbReference type="RuleBase" id="RU364113"/>
    </source>
</evidence>
<proteinExistence type="inferred from homology"/>
<gene>
    <name evidence="10" type="primary">hflK</name>
    <name evidence="10" type="ORF">IOQ59_15515</name>
</gene>
<dbReference type="InterPro" id="IPR036013">
    <property type="entry name" value="Band_7/SPFH_dom_sf"/>
</dbReference>
<evidence type="ECO:0000313" key="11">
    <source>
        <dbReference type="Proteomes" id="UP000640333"/>
    </source>
</evidence>
<comment type="caution">
    <text evidence="10">The sequence shown here is derived from an EMBL/GenBank/DDBJ whole genome shotgun (WGS) entry which is preliminary data.</text>
</comment>
<feature type="domain" description="Band 7" evidence="9">
    <location>
        <begin position="96"/>
        <end position="256"/>
    </location>
</feature>
<dbReference type="EMBL" id="JADEYS010000017">
    <property type="protein sequence ID" value="MBE9398666.1"/>
    <property type="molecule type" value="Genomic_DNA"/>
</dbReference>
<comment type="subunit">
    <text evidence="6">HflC and HflK may interact to form a multimeric complex.</text>
</comment>
<dbReference type="CDD" id="cd03404">
    <property type="entry name" value="SPFH_HflK"/>
    <property type="match status" value="1"/>
</dbReference>
<keyword evidence="5 6" id="KW-0472">Membrane</keyword>
<dbReference type="PRINTS" id="PR00721">
    <property type="entry name" value="STOMATIN"/>
</dbReference>
<dbReference type="InterPro" id="IPR010201">
    <property type="entry name" value="HflK"/>
</dbReference>
<feature type="compositionally biased region" description="Gly residues" evidence="8">
    <location>
        <begin position="62"/>
        <end position="71"/>
    </location>
</feature>
<keyword evidence="7" id="KW-0175">Coiled coil</keyword>
<feature type="transmembrane region" description="Helical" evidence="6">
    <location>
        <begin position="81"/>
        <end position="101"/>
    </location>
</feature>